<dbReference type="EMBL" id="JARJJS010000003">
    <property type="protein sequence ID" value="MDF4025886.1"/>
    <property type="molecule type" value="Genomic_DNA"/>
</dbReference>
<proteinExistence type="predicted"/>
<dbReference type="InterPro" id="IPR001623">
    <property type="entry name" value="DnaJ_domain"/>
</dbReference>
<keyword evidence="1" id="KW-0143">Chaperone</keyword>
<organism evidence="3 4">
    <name type="scientific">Luteibacter sahnii</name>
    <dbReference type="NCBI Taxonomy" id="3021977"/>
    <lineage>
        <taxon>Bacteria</taxon>
        <taxon>Pseudomonadati</taxon>
        <taxon>Pseudomonadota</taxon>
        <taxon>Gammaproteobacteria</taxon>
        <taxon>Lysobacterales</taxon>
        <taxon>Rhodanobacteraceae</taxon>
        <taxon>Luteibacter</taxon>
    </lineage>
</organism>
<sequence length="213" mass="24013">MTDETDFIALYGTLRVDPQCSLDDFRLAYRRYVSQWHPDRRRSPNAQRLATSRLQRVTAQYDAAIAFQRRHGRLPGAGRVVPPSIPDARRTRPRVDSVRVPRIRWRGWLTALTTGCAAAGTVLMTTLPVHVTESSAPADARGSGAGAAREVVPDLRRGMTSDQVWAIEGEPTKRGGQHWEYGTSWIRFDGDRVEDWYSSPWQPLHVASEHAPR</sequence>
<dbReference type="PROSITE" id="PS50076">
    <property type="entry name" value="DNAJ_2"/>
    <property type="match status" value="1"/>
</dbReference>
<dbReference type="CDD" id="cd06257">
    <property type="entry name" value="DnaJ"/>
    <property type="match status" value="1"/>
</dbReference>
<keyword evidence="4" id="KW-1185">Reference proteome</keyword>
<evidence type="ECO:0000256" key="1">
    <source>
        <dbReference type="ARBA" id="ARBA00023186"/>
    </source>
</evidence>
<name>A0ABT6BCN0_9GAMM</name>
<feature type="domain" description="J" evidence="2">
    <location>
        <begin position="9"/>
        <end position="69"/>
    </location>
</feature>
<dbReference type="RefSeq" id="WP_320551820.1">
    <property type="nucleotide sequence ID" value="NZ_JAQLOK010000004.1"/>
</dbReference>
<dbReference type="Gene3D" id="1.10.287.110">
    <property type="entry name" value="DnaJ domain"/>
    <property type="match status" value="1"/>
</dbReference>
<reference evidence="3 4" key="1">
    <citation type="journal article" date="2024" name="Curr. Microbiol.">
        <title>Luteibacter sahnii sp. nov., A Novel Yellow-Colored Xanthomonadin Pigment Producing Probiotic Bacterium from Healthy Rice Seed Microbiome.</title>
        <authorList>
            <person name="Jaiswal G."/>
            <person name="Rana R."/>
            <person name="Nayak P.K."/>
            <person name="Chouhan R."/>
            <person name="Gandhi S.G."/>
            <person name="Patel H.K."/>
            <person name="Patil P.B."/>
        </authorList>
    </citation>
    <scope>NUCLEOTIDE SEQUENCE [LARGE SCALE GENOMIC DNA]</scope>
    <source>
        <strain evidence="3 4">PPL201</strain>
    </source>
</reference>
<dbReference type="SUPFAM" id="SSF46565">
    <property type="entry name" value="Chaperone J-domain"/>
    <property type="match status" value="1"/>
</dbReference>
<comment type="caution">
    <text evidence="3">The sequence shown here is derived from an EMBL/GenBank/DDBJ whole genome shotgun (WGS) entry which is preliminary data.</text>
</comment>
<protein>
    <submittedName>
        <fullName evidence="3">J domain-containing protein</fullName>
    </submittedName>
</protein>
<evidence type="ECO:0000313" key="4">
    <source>
        <dbReference type="Proteomes" id="UP001528850"/>
    </source>
</evidence>
<dbReference type="InterPro" id="IPR036869">
    <property type="entry name" value="J_dom_sf"/>
</dbReference>
<gene>
    <name evidence="3" type="ORF">P3W24_12990</name>
</gene>
<evidence type="ECO:0000259" key="2">
    <source>
        <dbReference type="PROSITE" id="PS50076"/>
    </source>
</evidence>
<evidence type="ECO:0000313" key="3">
    <source>
        <dbReference type="EMBL" id="MDF4025886.1"/>
    </source>
</evidence>
<accession>A0ABT6BCN0</accession>
<dbReference type="Proteomes" id="UP001528850">
    <property type="component" value="Unassembled WGS sequence"/>
</dbReference>